<accession>A0AAY4ACM0</accession>
<dbReference type="Pfam" id="PF06102">
    <property type="entry name" value="RRP36"/>
    <property type="match status" value="1"/>
</dbReference>
<feature type="region of interest" description="Disordered" evidence="7">
    <location>
        <begin position="1"/>
        <end position="141"/>
    </location>
</feature>
<keyword evidence="6" id="KW-0687">Ribonucleoprotein</keyword>
<feature type="compositionally biased region" description="Basic residues" evidence="7">
    <location>
        <begin position="330"/>
        <end position="351"/>
    </location>
</feature>
<evidence type="ECO:0000256" key="1">
    <source>
        <dbReference type="ARBA" id="ARBA00004604"/>
    </source>
</evidence>
<dbReference type="GeneID" id="114785238"/>
<dbReference type="InterPro" id="IPR009292">
    <property type="entry name" value="RRP36"/>
</dbReference>
<feature type="compositionally biased region" description="Basic and acidic residues" evidence="7">
    <location>
        <begin position="262"/>
        <end position="271"/>
    </location>
</feature>
<dbReference type="PANTHER" id="PTHR21738:SF0">
    <property type="entry name" value="RIBOSOMAL RNA PROCESSING PROTEIN 36 HOMOLOG"/>
    <property type="match status" value="1"/>
</dbReference>
<feature type="region of interest" description="Disordered" evidence="7">
    <location>
        <begin position="323"/>
        <end position="351"/>
    </location>
</feature>
<comment type="function">
    <text evidence="6">Component of the 90S pre-ribosome involved in the maturation of rRNAs. Required for early cleavages of the pre-RNAs in the 40S ribosomal subunit maturation pathway.</text>
</comment>
<comment type="subcellular location">
    <subcellularLocation>
        <location evidence="1 6">Nucleus</location>
        <location evidence="1 6">Nucleolus</location>
    </subcellularLocation>
</comment>
<feature type="compositionally biased region" description="Basic and acidic residues" evidence="7">
    <location>
        <begin position="128"/>
        <end position="138"/>
    </location>
</feature>
<evidence type="ECO:0000256" key="3">
    <source>
        <dbReference type="ARBA" id="ARBA00022517"/>
    </source>
</evidence>
<feature type="region of interest" description="Disordered" evidence="7">
    <location>
        <begin position="262"/>
        <end position="300"/>
    </location>
</feature>
<sequence length="351" mass="40835">MASEKKQNLLKPIRQAGGGAKSSRSKELPQGADSSTDDDDELERNFALFNKKRSPLSPEEEDEEGSSEDEAEEHAEDLKGNEENAESDVESAGGENEQVEDEEDDNDSESGEDSDGDVTQGGGCQGKPETESHIRRDLSSMSFEEIMQLQKKVGMKAYNRMAYGTSKSKQQAPRQMKRLNKHRPQEISAKKPVPFLRKVVPVKKSVSRDPRFDDLSGDYKPEIFDQTYRFINDIRQKERLTVKKNLKKIKSKNKKEELQFLLKRMDNQERERKRKEQHREKELEFKRKQREMVGEGHRPFYLKKSDKKKLELAERYTDLKKSGKLENFLSKKRKRNAMKDRRRLPNKQKSH</sequence>
<feature type="compositionally biased region" description="Acidic residues" evidence="7">
    <location>
        <begin position="97"/>
        <end position="116"/>
    </location>
</feature>
<proteinExistence type="inferred from homology"/>
<keyword evidence="4 6" id="KW-0698">rRNA processing</keyword>
<organism evidence="8 9">
    <name type="scientific">Denticeps clupeoides</name>
    <name type="common">denticle herring</name>
    <dbReference type="NCBI Taxonomy" id="299321"/>
    <lineage>
        <taxon>Eukaryota</taxon>
        <taxon>Metazoa</taxon>
        <taxon>Chordata</taxon>
        <taxon>Craniata</taxon>
        <taxon>Vertebrata</taxon>
        <taxon>Euteleostomi</taxon>
        <taxon>Actinopterygii</taxon>
        <taxon>Neopterygii</taxon>
        <taxon>Teleostei</taxon>
        <taxon>Clupei</taxon>
        <taxon>Clupeiformes</taxon>
        <taxon>Denticipitoidei</taxon>
        <taxon>Denticipitidae</taxon>
        <taxon>Denticeps</taxon>
    </lineage>
</organism>
<feature type="region of interest" description="Disordered" evidence="7">
    <location>
        <begin position="163"/>
        <end position="192"/>
    </location>
</feature>
<dbReference type="RefSeq" id="XP_028827017.1">
    <property type="nucleotide sequence ID" value="XM_028971184.1"/>
</dbReference>
<keyword evidence="9" id="KW-1185">Reference proteome</keyword>
<evidence type="ECO:0000256" key="2">
    <source>
        <dbReference type="ARBA" id="ARBA00009418"/>
    </source>
</evidence>
<feature type="compositionally biased region" description="Acidic residues" evidence="7">
    <location>
        <begin position="58"/>
        <end position="75"/>
    </location>
</feature>
<protein>
    <recommendedName>
        <fullName evidence="6">rRNA biogenesis protein RRP36</fullName>
    </recommendedName>
</protein>
<name>A0AAY4ACM0_9TELE</name>
<feature type="compositionally biased region" description="Basic and acidic residues" evidence="7">
    <location>
        <begin position="277"/>
        <end position="298"/>
    </location>
</feature>
<keyword evidence="3 6" id="KW-0690">Ribosome biogenesis</keyword>
<evidence type="ECO:0000256" key="5">
    <source>
        <dbReference type="ARBA" id="ARBA00023242"/>
    </source>
</evidence>
<dbReference type="GO" id="GO:0005730">
    <property type="term" value="C:nucleolus"/>
    <property type="evidence" value="ECO:0007669"/>
    <property type="project" value="UniProtKB-SubCell"/>
</dbReference>
<dbReference type="GeneTree" id="ENSGT00530000064271"/>
<evidence type="ECO:0000256" key="7">
    <source>
        <dbReference type="SAM" id="MobiDB-lite"/>
    </source>
</evidence>
<keyword evidence="5 6" id="KW-0539">Nucleus</keyword>
<reference evidence="8" key="3">
    <citation type="submission" date="2025-09" db="UniProtKB">
        <authorList>
            <consortium name="Ensembl"/>
        </authorList>
    </citation>
    <scope>IDENTIFICATION</scope>
</reference>
<evidence type="ECO:0000313" key="8">
    <source>
        <dbReference type="Ensembl" id="ENSDCDP00010006697.1"/>
    </source>
</evidence>
<gene>
    <name evidence="8" type="primary">RRP36</name>
</gene>
<evidence type="ECO:0000256" key="4">
    <source>
        <dbReference type="ARBA" id="ARBA00022552"/>
    </source>
</evidence>
<dbReference type="PANTHER" id="PTHR21738">
    <property type="entry name" value="RIBOSOMAL RNA PROCESSING PROTEIN 36 HOMOLOG"/>
    <property type="match status" value="1"/>
</dbReference>
<evidence type="ECO:0000256" key="6">
    <source>
        <dbReference type="RuleBase" id="RU368027"/>
    </source>
</evidence>
<evidence type="ECO:0000313" key="9">
    <source>
        <dbReference type="Proteomes" id="UP000694580"/>
    </source>
</evidence>
<reference evidence="8 9" key="1">
    <citation type="submission" date="2020-06" db="EMBL/GenBank/DDBJ databases">
        <authorList>
            <consortium name="Wellcome Sanger Institute Data Sharing"/>
        </authorList>
    </citation>
    <scope>NUCLEOTIDE SEQUENCE [LARGE SCALE GENOMIC DNA]</scope>
</reference>
<dbReference type="AlphaFoldDB" id="A0AAY4ACM0"/>
<dbReference type="GO" id="GO:0030686">
    <property type="term" value="C:90S preribosome"/>
    <property type="evidence" value="ECO:0007669"/>
    <property type="project" value="TreeGrafter"/>
</dbReference>
<reference evidence="8" key="2">
    <citation type="submission" date="2025-08" db="UniProtKB">
        <authorList>
            <consortium name="Ensembl"/>
        </authorList>
    </citation>
    <scope>IDENTIFICATION</scope>
</reference>
<dbReference type="GO" id="GO:0000462">
    <property type="term" value="P:maturation of SSU-rRNA from tricistronic rRNA transcript (SSU-rRNA, 5.8S rRNA, LSU-rRNA)"/>
    <property type="evidence" value="ECO:0007669"/>
    <property type="project" value="TreeGrafter"/>
</dbReference>
<dbReference type="Ensembl" id="ENSDCDT00010006923.1">
    <property type="protein sequence ID" value="ENSDCDP00010006697.1"/>
    <property type="gene ID" value="ENSDCDG00010002874.1"/>
</dbReference>
<comment type="similarity">
    <text evidence="2 6">Belongs to the RRP36 family.</text>
</comment>
<dbReference type="Proteomes" id="UP000694580">
    <property type="component" value="Chromosome 3"/>
</dbReference>
<comment type="subunit">
    <text evidence="6">Associates with 90S and pre-40S pre-ribosomal particles.</text>
</comment>